<dbReference type="Pfam" id="PF05433">
    <property type="entry name" value="Rick_17kDa_Anti"/>
    <property type="match status" value="1"/>
</dbReference>
<evidence type="ECO:0000313" key="7">
    <source>
        <dbReference type="EMBL" id="TRW14171.1"/>
    </source>
</evidence>
<dbReference type="GO" id="GO:0009279">
    <property type="term" value="C:cell outer membrane"/>
    <property type="evidence" value="ECO:0007669"/>
    <property type="project" value="UniProtKB-SubCell"/>
</dbReference>
<reference evidence="7 8" key="1">
    <citation type="submission" date="2019-07" db="EMBL/GenBank/DDBJ databases">
        <title>Novel species isolated from glacier.</title>
        <authorList>
            <person name="Liu Q."/>
            <person name="Xin Y.-H."/>
        </authorList>
    </citation>
    <scope>NUCLEOTIDE SEQUENCE [LARGE SCALE GENOMIC DNA]</scope>
    <source>
        <strain evidence="7 8">LB1R16</strain>
    </source>
</reference>
<evidence type="ECO:0000313" key="8">
    <source>
        <dbReference type="Proteomes" id="UP000317894"/>
    </source>
</evidence>
<dbReference type="Proteomes" id="UP000317894">
    <property type="component" value="Unassembled WGS sequence"/>
</dbReference>
<dbReference type="OrthoDB" id="7585895at2"/>
<evidence type="ECO:0000256" key="5">
    <source>
        <dbReference type="SAM" id="Coils"/>
    </source>
</evidence>
<dbReference type="InterPro" id="IPR008816">
    <property type="entry name" value="Gly_zipper_2TM_dom"/>
</dbReference>
<comment type="caution">
    <text evidence="7">The sequence shown here is derived from an EMBL/GenBank/DDBJ whole genome shotgun (WGS) entry which is preliminary data.</text>
</comment>
<keyword evidence="5" id="KW-0175">Coiled coil</keyword>
<accession>A0A552U7H9</accession>
<protein>
    <recommendedName>
        <fullName evidence="3">17 kDa surface antigen</fullName>
    </recommendedName>
</protein>
<evidence type="ECO:0000259" key="6">
    <source>
        <dbReference type="Pfam" id="PF05433"/>
    </source>
</evidence>
<feature type="coiled-coil region" evidence="5">
    <location>
        <begin position="50"/>
        <end position="99"/>
    </location>
</feature>
<name>A0A552U7H9_9SPHN</name>
<keyword evidence="8" id="KW-1185">Reference proteome</keyword>
<feature type="domain" description="Glycine zipper 2TM" evidence="6">
    <location>
        <begin position="162"/>
        <end position="201"/>
    </location>
</feature>
<evidence type="ECO:0000256" key="1">
    <source>
        <dbReference type="ARBA" id="ARBA00004459"/>
    </source>
</evidence>
<gene>
    <name evidence="7" type="ORF">FMM06_10625</name>
</gene>
<proteinExistence type="inferred from homology"/>
<comment type="similarity">
    <text evidence="2">Belongs to the rickettsiale 17 kDa surface antigen family.</text>
</comment>
<evidence type="ECO:0000256" key="4">
    <source>
        <dbReference type="ARBA" id="ARBA00023288"/>
    </source>
</evidence>
<organism evidence="7 8">
    <name type="scientific">Glacieibacterium frigidum</name>
    <dbReference type="NCBI Taxonomy" id="2593303"/>
    <lineage>
        <taxon>Bacteria</taxon>
        <taxon>Pseudomonadati</taxon>
        <taxon>Pseudomonadota</taxon>
        <taxon>Alphaproteobacteria</taxon>
        <taxon>Sphingomonadales</taxon>
        <taxon>Sphingosinicellaceae</taxon>
        <taxon>Glacieibacterium</taxon>
    </lineage>
</organism>
<dbReference type="AlphaFoldDB" id="A0A552U7H9"/>
<dbReference type="EMBL" id="VJWA01000002">
    <property type="protein sequence ID" value="TRW14171.1"/>
    <property type="molecule type" value="Genomic_DNA"/>
</dbReference>
<evidence type="ECO:0000256" key="3">
    <source>
        <dbReference type="ARBA" id="ARBA00015281"/>
    </source>
</evidence>
<evidence type="ECO:0000256" key="2">
    <source>
        <dbReference type="ARBA" id="ARBA00008681"/>
    </source>
</evidence>
<comment type="subcellular location">
    <subcellularLocation>
        <location evidence="1">Cell outer membrane</location>
        <topology evidence="1">Lipid-anchor</topology>
    </subcellularLocation>
</comment>
<sequence length="209" mass="23965">MLFWVHGPLIGTVRYTSRSNLEDPMFKTITLGVSALSILAMPIAATAQSRAEVRDSRQDLREERRELRDAQRYGDRRDVREERREVRDARNELRNDRQDNRDWRTFRNYDHNRPGRGQSAYYADQYYRDGRYYQPRRLSASDRIYRGRDNRYYCRRPDGTTGLIIGAIGGGVLGNAITSGGSNTLGTILGAVGGGVLGRSIDRNNIQCR</sequence>
<keyword evidence="4" id="KW-0449">Lipoprotein</keyword>